<gene>
    <name evidence="1" type="ORF">XD72_0571</name>
    <name evidence="2" type="ORF">XE07_1263</name>
</gene>
<evidence type="ECO:0000313" key="4">
    <source>
        <dbReference type="Proteomes" id="UP000057043"/>
    </source>
</evidence>
<reference evidence="3 4" key="2">
    <citation type="journal article" date="2015" name="MBio">
        <title>Genome-Resolved Metagenomic Analysis Reveals Roles for Candidate Phyla and Other Microbial Community Members in Biogeochemical Transformations in Oil Reservoirs.</title>
        <authorList>
            <person name="Hu P."/>
            <person name="Tom L."/>
            <person name="Singh A."/>
            <person name="Thomas B.C."/>
            <person name="Baker B.J."/>
            <person name="Piceno Y.M."/>
            <person name="Andersen G.L."/>
            <person name="Banfield J.F."/>
        </authorList>
    </citation>
    <scope>NUCLEOTIDE SEQUENCE [LARGE SCALE GENOMIC DNA]</scope>
    <source>
        <strain evidence="1">57_489</strain>
    </source>
</reference>
<accession>A0A101FVG9</accession>
<dbReference type="AlphaFoldDB" id="A0A101FVG9"/>
<dbReference type="EMBL" id="LGFT01000009">
    <property type="protein sequence ID" value="KUK45044.1"/>
    <property type="molecule type" value="Genomic_DNA"/>
</dbReference>
<name>A0A101FVG9_9EURY</name>
<evidence type="ECO:0000313" key="3">
    <source>
        <dbReference type="Proteomes" id="UP000053961"/>
    </source>
</evidence>
<reference evidence="2" key="1">
    <citation type="journal article" date="2015" name="MBio">
        <title>Genome-resolved metagenomic analysis reveals roles for candidate phyla and other microbial community members in biogeochemical transformations in oil reservoirs.</title>
        <authorList>
            <person name="Hu P."/>
            <person name="Tom L."/>
            <person name="Singh A."/>
            <person name="Thomas B.C."/>
            <person name="Baker B.J."/>
            <person name="Piceno Y.M."/>
            <person name="Andersen G.L."/>
            <person name="Banfield J.F."/>
        </authorList>
    </citation>
    <scope>NUCLEOTIDE SEQUENCE [LARGE SCALE GENOMIC DNA]</scope>
    <source>
        <strain evidence="2">56_747</strain>
    </source>
</reference>
<organism evidence="1 4">
    <name type="scientific">Methanothrix harundinacea</name>
    <dbReference type="NCBI Taxonomy" id="301375"/>
    <lineage>
        <taxon>Archaea</taxon>
        <taxon>Methanobacteriati</taxon>
        <taxon>Methanobacteriota</taxon>
        <taxon>Stenosarchaea group</taxon>
        <taxon>Methanomicrobia</taxon>
        <taxon>Methanotrichales</taxon>
        <taxon>Methanotrichaceae</taxon>
        <taxon>Methanothrix</taxon>
    </lineage>
</organism>
<evidence type="ECO:0000313" key="1">
    <source>
        <dbReference type="EMBL" id="KUK45044.1"/>
    </source>
</evidence>
<protein>
    <submittedName>
        <fullName evidence="1">Uncharacterized protein</fullName>
    </submittedName>
</protein>
<sequence length="181" mass="21093">MGVTFDPETRLNHIAEYLGRFHMNLTFEEGRMQLLRLRLTGYKLAAEVGDGDARARVDEIIKKGYENLGEHWEREAKDPYDDPCQAQYDLLAELRSYVYRDLSEPFMAFIRAEFKKIFVPTLRLLTELCRSPNKYTWDQVKIQLQEIMAEIDVDVEWEVCDAYMEGYLAKVSGILEIGPKG</sequence>
<proteinExistence type="predicted"/>
<comment type="caution">
    <text evidence="1">The sequence shown here is derived from an EMBL/GenBank/DDBJ whole genome shotgun (WGS) entry which is preliminary data.</text>
</comment>
<dbReference type="EMBL" id="LGHB01000017">
    <property type="protein sequence ID" value="KUK96237.1"/>
    <property type="molecule type" value="Genomic_DNA"/>
</dbReference>
<evidence type="ECO:0000313" key="2">
    <source>
        <dbReference type="EMBL" id="KUK96237.1"/>
    </source>
</evidence>
<dbReference type="PATRIC" id="fig|301375.6.peg.192"/>
<dbReference type="Proteomes" id="UP000053961">
    <property type="component" value="Unassembled WGS sequence"/>
</dbReference>
<dbReference type="Proteomes" id="UP000057043">
    <property type="component" value="Unassembled WGS sequence"/>
</dbReference>